<comment type="function">
    <text evidence="9">Catalyzes the formation of acetyl phosphate from acetate and ATP. Can also catalyze the reverse reaction.</text>
</comment>
<dbReference type="PANTHER" id="PTHR21060">
    <property type="entry name" value="ACETATE KINASE"/>
    <property type="match status" value="1"/>
</dbReference>
<keyword evidence="4 9" id="KW-0479">Metal-binding</keyword>
<dbReference type="NCBIfam" id="TIGR00016">
    <property type="entry name" value="ackA"/>
    <property type="match status" value="1"/>
</dbReference>
<dbReference type="GO" id="GO:0005829">
    <property type="term" value="C:cytosol"/>
    <property type="evidence" value="ECO:0007669"/>
    <property type="project" value="TreeGrafter"/>
</dbReference>
<evidence type="ECO:0000256" key="8">
    <source>
        <dbReference type="ARBA" id="ARBA00022842"/>
    </source>
</evidence>
<feature type="binding site" evidence="9">
    <location>
        <position position="17"/>
    </location>
    <ligand>
        <name>ATP</name>
        <dbReference type="ChEBI" id="CHEBI:30616"/>
    </ligand>
</feature>
<evidence type="ECO:0000256" key="7">
    <source>
        <dbReference type="ARBA" id="ARBA00022840"/>
    </source>
</evidence>
<feature type="binding site" evidence="9">
    <location>
        <position position="378"/>
    </location>
    <ligand>
        <name>Mg(2+)</name>
        <dbReference type="ChEBI" id="CHEBI:18420"/>
    </ligand>
</feature>
<dbReference type="InterPro" id="IPR000890">
    <property type="entry name" value="Aliphatic_acid_kin_short-chain"/>
</dbReference>
<feature type="site" description="Transition state stabilizer" evidence="9">
    <location>
        <position position="180"/>
    </location>
</feature>
<dbReference type="EMBL" id="JAVRAF010000007">
    <property type="protein sequence ID" value="MDX8304413.1"/>
    <property type="molecule type" value="Genomic_DNA"/>
</dbReference>
<gene>
    <name evidence="9" type="primary">ackA</name>
    <name evidence="11" type="ORF">RMR22_19305</name>
</gene>
<feature type="active site" description="Proton donor/acceptor" evidence="9">
    <location>
        <position position="149"/>
    </location>
</feature>
<keyword evidence="3 9" id="KW-0808">Transferase</keyword>
<evidence type="ECO:0000256" key="1">
    <source>
        <dbReference type="ARBA" id="ARBA00008748"/>
    </source>
</evidence>
<dbReference type="Gene3D" id="3.30.420.40">
    <property type="match status" value="2"/>
</dbReference>
<dbReference type="PIRSF" id="PIRSF000722">
    <property type="entry name" value="Acetate_prop_kin"/>
    <property type="match status" value="1"/>
</dbReference>
<dbReference type="GO" id="GO:0006085">
    <property type="term" value="P:acetyl-CoA biosynthetic process"/>
    <property type="evidence" value="ECO:0007669"/>
    <property type="project" value="UniProtKB-UniRule"/>
</dbReference>
<proteinExistence type="inferred from homology"/>
<dbReference type="NCBIfam" id="NF005462">
    <property type="entry name" value="PRK07058.1"/>
    <property type="match status" value="1"/>
</dbReference>
<feature type="binding site" evidence="9">
    <location>
        <begin position="327"/>
        <end position="331"/>
    </location>
    <ligand>
        <name>ATP</name>
        <dbReference type="ChEBI" id="CHEBI:30616"/>
    </ligand>
</feature>
<dbReference type="PANTHER" id="PTHR21060:SF21">
    <property type="entry name" value="ACETATE KINASE"/>
    <property type="match status" value="1"/>
</dbReference>
<dbReference type="PRINTS" id="PR00471">
    <property type="entry name" value="ACETATEKNASE"/>
</dbReference>
<evidence type="ECO:0000313" key="11">
    <source>
        <dbReference type="EMBL" id="MDX8304413.1"/>
    </source>
</evidence>
<evidence type="ECO:0000256" key="10">
    <source>
        <dbReference type="RuleBase" id="RU003835"/>
    </source>
</evidence>
<evidence type="ECO:0000256" key="5">
    <source>
        <dbReference type="ARBA" id="ARBA00022741"/>
    </source>
</evidence>
<dbReference type="InterPro" id="IPR043129">
    <property type="entry name" value="ATPase_NBD"/>
</dbReference>
<evidence type="ECO:0000256" key="9">
    <source>
        <dbReference type="HAMAP-Rule" id="MF_00020"/>
    </source>
</evidence>
<keyword evidence="5 9" id="KW-0547">Nucleotide-binding</keyword>
<dbReference type="RefSeq" id="WP_320203151.1">
    <property type="nucleotide sequence ID" value="NZ_CP192782.1"/>
</dbReference>
<dbReference type="InterPro" id="IPR023865">
    <property type="entry name" value="Aliphatic_acid_kinase_CS"/>
</dbReference>
<keyword evidence="6 9" id="KW-0418">Kinase</keyword>
<comment type="subcellular location">
    <subcellularLocation>
        <location evidence="9">Cytoplasm</location>
    </subcellularLocation>
</comment>
<dbReference type="GO" id="GO:0006083">
    <property type="term" value="P:acetate metabolic process"/>
    <property type="evidence" value="ECO:0007669"/>
    <property type="project" value="TreeGrafter"/>
</dbReference>
<dbReference type="GO" id="GO:0005524">
    <property type="term" value="F:ATP binding"/>
    <property type="evidence" value="ECO:0007669"/>
    <property type="project" value="UniProtKB-KW"/>
</dbReference>
<comment type="similarity">
    <text evidence="1 9 10">Belongs to the acetokinase family.</text>
</comment>
<feature type="binding site" evidence="9">
    <location>
        <begin position="207"/>
        <end position="211"/>
    </location>
    <ligand>
        <name>ATP</name>
        <dbReference type="ChEBI" id="CHEBI:30616"/>
    </ligand>
</feature>
<feature type="binding site" evidence="9">
    <location>
        <begin position="282"/>
        <end position="284"/>
    </location>
    <ligand>
        <name>ATP</name>
        <dbReference type="ChEBI" id="CHEBI:30616"/>
    </ligand>
</feature>
<comment type="catalytic activity">
    <reaction evidence="9">
        <text>acetate + ATP = acetyl phosphate + ADP</text>
        <dbReference type="Rhea" id="RHEA:11352"/>
        <dbReference type="ChEBI" id="CHEBI:22191"/>
        <dbReference type="ChEBI" id="CHEBI:30089"/>
        <dbReference type="ChEBI" id="CHEBI:30616"/>
        <dbReference type="ChEBI" id="CHEBI:456216"/>
        <dbReference type="EC" id="2.7.2.1"/>
    </reaction>
</comment>
<reference evidence="11" key="1">
    <citation type="journal article" date="2023" name="Phytobiomes J">
        <title>Deciphering the key players within the bacterial microbiota associated with aerial crown gall tumors on rhododendron: Insights into the gallobiome.</title>
        <authorList>
            <person name="Kuzmanovic N."/>
            <person name="Nesme J."/>
            <person name="Wolf J."/>
            <person name="Neumann-Schaal M."/>
            <person name="Petersen J."/>
            <person name="Fernandez-Gnecco G."/>
            <person name="Sproeer C."/>
            <person name="Bunk B."/>
            <person name="Overmann J."/>
            <person name="Sorensen S.J."/>
            <person name="Idczak E."/>
            <person name="Smalla K."/>
        </authorList>
    </citation>
    <scope>NUCLEOTIDE SEQUENCE</scope>
    <source>
        <strain evidence="11">Rho-11.1</strain>
    </source>
</reference>
<dbReference type="GO" id="GO:0000287">
    <property type="term" value="F:magnesium ion binding"/>
    <property type="evidence" value="ECO:0007669"/>
    <property type="project" value="UniProtKB-UniRule"/>
</dbReference>
<keyword evidence="8 9" id="KW-0460">Magnesium</keyword>
<comment type="pathway">
    <text evidence="9">Metabolic intermediate biosynthesis; acetyl-CoA biosynthesis; acetyl-CoA from acetate: step 1/2.</text>
</comment>
<dbReference type="PROSITE" id="PS01076">
    <property type="entry name" value="ACETATE_KINASE_2"/>
    <property type="match status" value="1"/>
</dbReference>
<feature type="site" description="Transition state stabilizer" evidence="9">
    <location>
        <position position="240"/>
    </location>
</feature>
<feature type="binding site" evidence="9">
    <location>
        <position position="10"/>
    </location>
    <ligand>
        <name>Mg(2+)</name>
        <dbReference type="ChEBI" id="CHEBI:18420"/>
    </ligand>
</feature>
<feature type="binding site" evidence="9">
    <location>
        <position position="92"/>
    </location>
    <ligand>
        <name>substrate</name>
    </ligand>
</feature>
<dbReference type="InterPro" id="IPR004372">
    <property type="entry name" value="Ac/propionate_kinase"/>
</dbReference>
<keyword evidence="7 9" id="KW-0067">ATP-binding</keyword>
<comment type="cofactor">
    <cofactor evidence="9">
        <name>Mg(2+)</name>
        <dbReference type="ChEBI" id="CHEBI:18420"/>
    </cofactor>
    <cofactor evidence="9">
        <name>Mn(2+)</name>
        <dbReference type="ChEBI" id="CHEBI:29035"/>
    </cofactor>
    <text evidence="9">Mg(2+). Can also accept Mn(2+).</text>
</comment>
<dbReference type="Pfam" id="PF00871">
    <property type="entry name" value="Acetate_kinase"/>
    <property type="match status" value="1"/>
</dbReference>
<evidence type="ECO:0000256" key="6">
    <source>
        <dbReference type="ARBA" id="ARBA00022777"/>
    </source>
</evidence>
<dbReference type="EC" id="2.7.2.1" evidence="9"/>
<comment type="subunit">
    <text evidence="9">Homodimer.</text>
</comment>
<protein>
    <recommendedName>
        <fullName evidence="9">Acetate kinase</fullName>
        <ecNumber evidence="9">2.7.2.1</ecNumber>
    </recommendedName>
    <alternativeName>
        <fullName evidence="9">Acetokinase</fullName>
    </alternativeName>
</protein>
<keyword evidence="2 9" id="KW-0963">Cytoplasm</keyword>
<name>A0AAW9FNH3_9HYPH</name>
<evidence type="ECO:0000256" key="2">
    <source>
        <dbReference type="ARBA" id="ARBA00022490"/>
    </source>
</evidence>
<evidence type="ECO:0000256" key="4">
    <source>
        <dbReference type="ARBA" id="ARBA00022723"/>
    </source>
</evidence>
<evidence type="ECO:0000256" key="3">
    <source>
        <dbReference type="ARBA" id="ARBA00022679"/>
    </source>
</evidence>
<dbReference type="HAMAP" id="MF_00020">
    <property type="entry name" value="Acetate_kinase"/>
    <property type="match status" value="1"/>
</dbReference>
<dbReference type="GO" id="GO:0008776">
    <property type="term" value="F:acetate kinase activity"/>
    <property type="evidence" value="ECO:0007669"/>
    <property type="project" value="UniProtKB-UniRule"/>
</dbReference>
<comment type="caution">
    <text evidence="11">The sequence shown here is derived from an EMBL/GenBank/DDBJ whole genome shotgun (WGS) entry which is preliminary data.</text>
</comment>
<sequence>MTENLLLTFNAGSSTVKIGIFKVDSHKPQRIGKAVVDFSSKPLRLHLKEGPEQFDLPLSGDASDDLSRLMNEVFEELGAHFDLDRVKAAGHRVVHGGDKFSGPTALTNDAIEQIRSLTELAPLHQPQALRLVGAVKHLRPHLFQTASFDTTFHVTQDELVRRLAIPRVYYDQGIKRYGFHGLSYRYVAGALSRLAPDTANGKIIIAHLGSGASLCAIDNGASRDSSMGFSTLDGIPMATRPGWIDPGVLLHFLGPLGKSVAEVEDMLYHRSGLLGVSGFSGDIRELFDDDRAAARQAIDLFTLRVAGEIGRLASTLEGLDGIVFTAGIGENQPAVRKRIAGRLLWLGVELDPAANDSNALKISTSASRIAVYVVPTDEEQMIAEECLGVLNIAVAPTPSSS</sequence>
<dbReference type="AlphaFoldDB" id="A0AAW9FNH3"/>
<dbReference type="SUPFAM" id="SSF53067">
    <property type="entry name" value="Actin-like ATPase domain"/>
    <property type="match status" value="2"/>
</dbReference>
<accession>A0AAW9FNH3</accession>
<organism evidence="11">
    <name type="scientific">Agrobacterium rosae</name>
    <dbReference type="NCBI Taxonomy" id="1972867"/>
    <lineage>
        <taxon>Bacteria</taxon>
        <taxon>Pseudomonadati</taxon>
        <taxon>Pseudomonadota</taxon>
        <taxon>Alphaproteobacteria</taxon>
        <taxon>Hyphomicrobiales</taxon>
        <taxon>Rhizobiaceae</taxon>
        <taxon>Rhizobium/Agrobacterium group</taxon>
        <taxon>Agrobacterium</taxon>
    </lineage>
</organism>